<feature type="transmembrane region" description="Helical" evidence="8">
    <location>
        <begin position="54"/>
        <end position="75"/>
    </location>
</feature>
<evidence type="ECO:0000256" key="5">
    <source>
        <dbReference type="ARBA" id="ARBA00023136"/>
    </source>
</evidence>
<dbReference type="PANTHER" id="PTHR10926:SF0">
    <property type="entry name" value="CDC50, ISOFORM A"/>
    <property type="match status" value="1"/>
</dbReference>
<dbReference type="InterPro" id="IPR005045">
    <property type="entry name" value="CDC50/LEM3_fam"/>
</dbReference>
<evidence type="ECO:0000256" key="6">
    <source>
        <dbReference type="PIRNR" id="PIRNR015840"/>
    </source>
</evidence>
<proteinExistence type="inferred from homology"/>
<keyword evidence="10" id="KW-1185">Reference proteome</keyword>
<dbReference type="EMBL" id="NBII01000001">
    <property type="protein sequence ID" value="PAV24367.1"/>
    <property type="molecule type" value="Genomic_DNA"/>
</dbReference>
<dbReference type="FunCoup" id="A0A286UXP6">
    <property type="interactions" value="241"/>
</dbReference>
<dbReference type="GO" id="GO:0005886">
    <property type="term" value="C:plasma membrane"/>
    <property type="evidence" value="ECO:0007669"/>
    <property type="project" value="TreeGrafter"/>
</dbReference>
<dbReference type="OrthoDB" id="340608at2759"/>
<evidence type="ECO:0000313" key="10">
    <source>
        <dbReference type="Proteomes" id="UP000217199"/>
    </source>
</evidence>
<gene>
    <name evidence="9" type="ORF">PNOK_0143500</name>
</gene>
<dbReference type="GO" id="GO:0005794">
    <property type="term" value="C:Golgi apparatus"/>
    <property type="evidence" value="ECO:0007669"/>
    <property type="project" value="TreeGrafter"/>
</dbReference>
<organism evidence="9 10">
    <name type="scientific">Pyrrhoderma noxium</name>
    <dbReference type="NCBI Taxonomy" id="2282107"/>
    <lineage>
        <taxon>Eukaryota</taxon>
        <taxon>Fungi</taxon>
        <taxon>Dikarya</taxon>
        <taxon>Basidiomycota</taxon>
        <taxon>Agaricomycotina</taxon>
        <taxon>Agaricomycetes</taxon>
        <taxon>Hymenochaetales</taxon>
        <taxon>Hymenochaetaceae</taxon>
        <taxon>Pyrrhoderma</taxon>
    </lineage>
</organism>
<evidence type="ECO:0000256" key="8">
    <source>
        <dbReference type="SAM" id="Phobius"/>
    </source>
</evidence>
<dbReference type="InParanoid" id="A0A286UXP6"/>
<accession>A0A286UXP6</accession>
<feature type="compositionally biased region" description="Low complexity" evidence="7">
    <location>
        <begin position="17"/>
        <end position="27"/>
    </location>
</feature>
<dbReference type="PIRSF" id="PIRSF015840">
    <property type="entry name" value="DUF284_TM_euk"/>
    <property type="match status" value="1"/>
</dbReference>
<evidence type="ECO:0000256" key="7">
    <source>
        <dbReference type="SAM" id="MobiDB-lite"/>
    </source>
</evidence>
<reference evidence="9 10" key="1">
    <citation type="journal article" date="2017" name="Mol. Ecol.">
        <title>Comparative and population genomic landscape of Phellinus noxius: A hypervariable fungus causing root rot in trees.</title>
        <authorList>
            <person name="Chung C.L."/>
            <person name="Lee T.J."/>
            <person name="Akiba M."/>
            <person name="Lee H.H."/>
            <person name="Kuo T.H."/>
            <person name="Liu D."/>
            <person name="Ke H.M."/>
            <person name="Yokoi T."/>
            <person name="Roa M.B."/>
            <person name="Lu M.J."/>
            <person name="Chang Y.Y."/>
            <person name="Ann P.J."/>
            <person name="Tsai J.N."/>
            <person name="Chen C.Y."/>
            <person name="Tzean S.S."/>
            <person name="Ota Y."/>
            <person name="Hattori T."/>
            <person name="Sahashi N."/>
            <person name="Liou R.F."/>
            <person name="Kikuchi T."/>
            <person name="Tsai I.J."/>
        </authorList>
    </citation>
    <scope>NUCLEOTIDE SEQUENCE [LARGE SCALE GENOMIC DNA]</scope>
    <source>
        <strain evidence="9 10">FFPRI411160</strain>
    </source>
</reference>
<evidence type="ECO:0000313" key="9">
    <source>
        <dbReference type="EMBL" id="PAV24367.1"/>
    </source>
</evidence>
<evidence type="ECO:0000256" key="3">
    <source>
        <dbReference type="ARBA" id="ARBA00022692"/>
    </source>
</evidence>
<dbReference type="PANTHER" id="PTHR10926">
    <property type="entry name" value="CELL CYCLE CONTROL PROTEIN 50"/>
    <property type="match status" value="1"/>
</dbReference>
<keyword evidence="3 8" id="KW-0812">Transmembrane</keyword>
<comment type="caution">
    <text evidence="9">The sequence shown here is derived from an EMBL/GenBank/DDBJ whole genome shotgun (WGS) entry which is preliminary data.</text>
</comment>
<keyword evidence="5 6" id="KW-0472">Membrane</keyword>
<comment type="similarity">
    <text evidence="2 6">Belongs to the CDC50/LEM3 family.</text>
</comment>
<comment type="subcellular location">
    <subcellularLocation>
        <location evidence="1">Membrane</location>
        <topology evidence="1">Multi-pass membrane protein</topology>
    </subcellularLocation>
</comment>
<protein>
    <submittedName>
        <fullName evidence="9">Cell cycle control</fullName>
    </submittedName>
</protein>
<feature type="region of interest" description="Disordered" evidence="7">
    <location>
        <begin position="1"/>
        <end position="33"/>
    </location>
</feature>
<evidence type="ECO:0000256" key="2">
    <source>
        <dbReference type="ARBA" id="ARBA00009457"/>
    </source>
</evidence>
<dbReference type="GO" id="GO:0005783">
    <property type="term" value="C:endoplasmic reticulum"/>
    <property type="evidence" value="ECO:0007669"/>
    <property type="project" value="TreeGrafter"/>
</dbReference>
<keyword evidence="4 8" id="KW-1133">Transmembrane helix</keyword>
<dbReference type="STRING" id="2282107.A0A286UXP6"/>
<sequence length="398" mass="44336">MALFKRRSSGDNDNDSDSNSGQQSKQKGGWRRPANTAFKQQRLKAWQPILTPKTVLPTLFIIGIIFGPIGGLLIWGSSLVSEITLDYTDCDTLSQSSSSTNHTFSDMSTFKYRLRSRDADLPISTPQWAFFNDTSINPEGDAQCTLQFDVPADLPATVLIYYKLTNFYQNHRRYVKSVNTDQLKGKNVDASTLSDSDCKPLAVDENQKPIWPCGLIANSLFNDTFSNLTAVQTDGSTNSDYSFSETGIAWPGEAKKYGSTPGYNLSDIVPPPNWQKRFPDGYNSSNVPNLHTDEHFQNWMRTAGLPTFTKLYGRNDDQSLLAGTYQLTIDMNYPVKPYKGTKSVVITTVSWMGGKNPFLGWAYVATAGVFVLLGVAGLIRHLVKPRRLGDMSLLSWNR</sequence>
<dbReference type="Pfam" id="PF03381">
    <property type="entry name" value="CDC50"/>
    <property type="match status" value="1"/>
</dbReference>
<dbReference type="AlphaFoldDB" id="A0A286UXP6"/>
<dbReference type="Proteomes" id="UP000217199">
    <property type="component" value="Unassembled WGS sequence"/>
</dbReference>
<feature type="transmembrane region" description="Helical" evidence="8">
    <location>
        <begin position="358"/>
        <end position="379"/>
    </location>
</feature>
<name>A0A286UXP6_9AGAM</name>
<evidence type="ECO:0000256" key="4">
    <source>
        <dbReference type="ARBA" id="ARBA00022989"/>
    </source>
</evidence>
<dbReference type="GO" id="GO:0045332">
    <property type="term" value="P:phospholipid translocation"/>
    <property type="evidence" value="ECO:0007669"/>
    <property type="project" value="UniProtKB-UniRule"/>
</dbReference>
<evidence type="ECO:0000256" key="1">
    <source>
        <dbReference type="ARBA" id="ARBA00004141"/>
    </source>
</evidence>